<evidence type="ECO:0000256" key="1">
    <source>
        <dbReference type="ARBA" id="ARBA00022448"/>
    </source>
</evidence>
<dbReference type="OrthoDB" id="5296019at2"/>
<gene>
    <name evidence="5" type="ORF">FEF26_12565</name>
</gene>
<dbReference type="AlphaFoldDB" id="A0A5R9B8E4"/>
<evidence type="ECO:0000256" key="4">
    <source>
        <dbReference type="SAM" id="Coils"/>
    </source>
</evidence>
<evidence type="ECO:0000256" key="2">
    <source>
        <dbReference type="ARBA" id="ARBA00022729"/>
    </source>
</evidence>
<dbReference type="InterPro" id="IPR050492">
    <property type="entry name" value="Bact_metal-bind_prot9"/>
</dbReference>
<comment type="similarity">
    <text evidence="3">Belongs to the bacterial solute-binding protein 9 family.</text>
</comment>
<evidence type="ECO:0000256" key="3">
    <source>
        <dbReference type="RuleBase" id="RU003512"/>
    </source>
</evidence>
<proteinExistence type="inferred from homology"/>
<sequence length="362" mass="39820">MTQAPQWGSSSWRTFWKFSSGKFMTSPRRETAEGSTQWITLDFENSFQQMYCGAMRKSPLAAAACAGVLLISGCGSQEQGSAVQADDAAVEDTGLTVVASIDVYTDLVQGIAGDTVEVDPMVDSTAVDPHSYEATPQDRLAVENADVIIANGGGYDAFMTLLASSADKEEQLYQLIPGENWHSHEFDGTWENEHIWYDLDRMSEFVLDFADHLGELAPENAEFYTENAQALAGDIDDLAERNRQLDAEGLNYFATEAVSGFLLDDTGFDNVTPLEFLNAVEHGDDVSPRLYSEALDLAEEIDLLSFNPQTETQQAARIRDAAEDADAVVVEFTETLPEDADGFLDWMDANIDIVEDALQEIR</sequence>
<evidence type="ECO:0000313" key="6">
    <source>
        <dbReference type="Proteomes" id="UP000310458"/>
    </source>
</evidence>
<name>A0A5R9B8E4_9MICC</name>
<dbReference type="GO" id="GO:0046872">
    <property type="term" value="F:metal ion binding"/>
    <property type="evidence" value="ECO:0007669"/>
    <property type="project" value="InterPro"/>
</dbReference>
<protein>
    <submittedName>
        <fullName evidence="5">ABC transporter substrate-binding protein</fullName>
    </submittedName>
</protein>
<keyword evidence="4" id="KW-0175">Coiled coil</keyword>
<comment type="caution">
    <text evidence="5">The sequence shown here is derived from an EMBL/GenBank/DDBJ whole genome shotgun (WGS) entry which is preliminary data.</text>
</comment>
<dbReference type="PRINTS" id="PR00690">
    <property type="entry name" value="ADHESNFAMILY"/>
</dbReference>
<dbReference type="GO" id="GO:0007155">
    <property type="term" value="P:cell adhesion"/>
    <property type="evidence" value="ECO:0007669"/>
    <property type="project" value="InterPro"/>
</dbReference>
<feature type="coiled-coil region" evidence="4">
    <location>
        <begin position="221"/>
        <end position="248"/>
    </location>
</feature>
<dbReference type="EMBL" id="VAVZ01000038">
    <property type="protein sequence ID" value="TLP94073.1"/>
    <property type="molecule type" value="Genomic_DNA"/>
</dbReference>
<evidence type="ECO:0000313" key="5">
    <source>
        <dbReference type="EMBL" id="TLP94073.1"/>
    </source>
</evidence>
<dbReference type="InterPro" id="IPR006127">
    <property type="entry name" value="ZnuA-like"/>
</dbReference>
<dbReference type="Gene3D" id="3.40.50.1980">
    <property type="entry name" value="Nitrogenase molybdenum iron protein domain"/>
    <property type="match status" value="1"/>
</dbReference>
<dbReference type="PANTHER" id="PTHR42953">
    <property type="entry name" value="HIGH-AFFINITY ZINC UPTAKE SYSTEM PROTEIN ZNUA-RELATED"/>
    <property type="match status" value="1"/>
</dbReference>
<dbReference type="Proteomes" id="UP000310458">
    <property type="component" value="Unassembled WGS sequence"/>
</dbReference>
<keyword evidence="2" id="KW-0732">Signal</keyword>
<dbReference type="InterPro" id="IPR006128">
    <property type="entry name" value="Lipoprotein_PsaA-like"/>
</dbReference>
<accession>A0A5R9B8E4</accession>
<organism evidence="5 6">
    <name type="scientific">Nesterenkonia salmonea</name>
    <dbReference type="NCBI Taxonomy" id="1804987"/>
    <lineage>
        <taxon>Bacteria</taxon>
        <taxon>Bacillati</taxon>
        <taxon>Actinomycetota</taxon>
        <taxon>Actinomycetes</taxon>
        <taxon>Micrococcales</taxon>
        <taxon>Micrococcaceae</taxon>
        <taxon>Nesterenkonia</taxon>
    </lineage>
</organism>
<dbReference type="GO" id="GO:0030001">
    <property type="term" value="P:metal ion transport"/>
    <property type="evidence" value="ECO:0007669"/>
    <property type="project" value="InterPro"/>
</dbReference>
<reference evidence="5 6" key="1">
    <citation type="submission" date="2019-05" db="EMBL/GenBank/DDBJ databases">
        <title>Nesterenkonia sp. GY074 isolated from the Southern Atlantic Ocean.</title>
        <authorList>
            <person name="Zhang G."/>
        </authorList>
    </citation>
    <scope>NUCLEOTIDE SEQUENCE [LARGE SCALE GENOMIC DNA]</scope>
    <source>
        <strain evidence="5 6">GY074</strain>
    </source>
</reference>
<dbReference type="Pfam" id="PF01297">
    <property type="entry name" value="ZnuA"/>
    <property type="match status" value="1"/>
</dbReference>
<keyword evidence="6" id="KW-1185">Reference proteome</keyword>
<dbReference type="SUPFAM" id="SSF53807">
    <property type="entry name" value="Helical backbone' metal receptor"/>
    <property type="match status" value="1"/>
</dbReference>
<keyword evidence="1 3" id="KW-0813">Transport</keyword>